<keyword evidence="2" id="KW-1185">Reference proteome</keyword>
<proteinExistence type="predicted"/>
<comment type="caution">
    <text evidence="1">The sequence shown here is derived from an EMBL/GenBank/DDBJ whole genome shotgun (WGS) entry which is preliminary data.</text>
</comment>
<dbReference type="AlphaFoldDB" id="A0ABD0K310"/>
<feature type="non-terminal residue" evidence="1">
    <location>
        <position position="68"/>
    </location>
</feature>
<protein>
    <submittedName>
        <fullName evidence="1">Uncharacterized protein</fullName>
    </submittedName>
</protein>
<evidence type="ECO:0000313" key="1">
    <source>
        <dbReference type="EMBL" id="KAK7481443.1"/>
    </source>
</evidence>
<reference evidence="1 2" key="1">
    <citation type="journal article" date="2023" name="Sci. Data">
        <title>Genome assembly of the Korean intertidal mud-creeper Batillaria attramentaria.</title>
        <authorList>
            <person name="Patra A.K."/>
            <person name="Ho P.T."/>
            <person name="Jun S."/>
            <person name="Lee S.J."/>
            <person name="Kim Y."/>
            <person name="Won Y.J."/>
        </authorList>
    </citation>
    <scope>NUCLEOTIDE SEQUENCE [LARGE SCALE GENOMIC DNA]</scope>
    <source>
        <strain evidence="1">Wonlab-2016</strain>
    </source>
</reference>
<dbReference type="Proteomes" id="UP001519460">
    <property type="component" value="Unassembled WGS sequence"/>
</dbReference>
<name>A0ABD0K310_9CAEN</name>
<organism evidence="1 2">
    <name type="scientific">Batillaria attramentaria</name>
    <dbReference type="NCBI Taxonomy" id="370345"/>
    <lineage>
        <taxon>Eukaryota</taxon>
        <taxon>Metazoa</taxon>
        <taxon>Spiralia</taxon>
        <taxon>Lophotrochozoa</taxon>
        <taxon>Mollusca</taxon>
        <taxon>Gastropoda</taxon>
        <taxon>Caenogastropoda</taxon>
        <taxon>Sorbeoconcha</taxon>
        <taxon>Cerithioidea</taxon>
        <taxon>Batillariidae</taxon>
        <taxon>Batillaria</taxon>
    </lineage>
</organism>
<dbReference type="EMBL" id="JACVVK020000262">
    <property type="protein sequence ID" value="KAK7481443.1"/>
    <property type="molecule type" value="Genomic_DNA"/>
</dbReference>
<sequence length="68" mass="7792">MTLAIIDHKYAEWNGIKKLRREHKPYKGTCNVQTAVPVVNSQSTRCSDLHFVALLEQKTPIAALQSWR</sequence>
<gene>
    <name evidence="1" type="ORF">BaRGS_00027294</name>
</gene>
<evidence type="ECO:0000313" key="2">
    <source>
        <dbReference type="Proteomes" id="UP001519460"/>
    </source>
</evidence>
<accession>A0ABD0K310</accession>